<evidence type="ECO:0000256" key="1">
    <source>
        <dbReference type="SAM" id="Coils"/>
    </source>
</evidence>
<sequence>MKMRIIEEYREVQESIAVCRSRKMTAERKLAKEIAQYQPAGDCNMGIDYSIERVQTSQHQQDIFETAHNIALLNKLIAELNQELQALFQQRDELRKSINMIGDVKKQVIMYRMDGLKVHMIARKLNYSQGHVYRILKEIDDMKKNCDNHATCEKM</sequence>
<keyword evidence="3" id="KW-1185">Reference proteome</keyword>
<keyword evidence="1" id="KW-0175">Coiled coil</keyword>
<dbReference type="EMBL" id="JAAEEH010000042">
    <property type="protein sequence ID" value="NDL68511.1"/>
    <property type="molecule type" value="Genomic_DNA"/>
</dbReference>
<dbReference type="AlphaFoldDB" id="A0A7X5HXP2"/>
<proteinExistence type="predicted"/>
<evidence type="ECO:0000313" key="2">
    <source>
        <dbReference type="EMBL" id="NDL68511.1"/>
    </source>
</evidence>
<feature type="coiled-coil region" evidence="1">
    <location>
        <begin position="70"/>
        <end position="97"/>
    </location>
</feature>
<evidence type="ECO:0000313" key="3">
    <source>
        <dbReference type="Proteomes" id="UP000461585"/>
    </source>
</evidence>
<comment type="caution">
    <text evidence="2">The sequence shown here is derived from an EMBL/GenBank/DDBJ whole genome shotgun (WGS) entry which is preliminary data.</text>
</comment>
<dbReference type="RefSeq" id="WP_162371235.1">
    <property type="nucleotide sequence ID" value="NZ_JAAEEH010000042.1"/>
</dbReference>
<organism evidence="2 3">
    <name type="scientific">Anaerotalea alkaliphila</name>
    <dbReference type="NCBI Taxonomy" id="2662126"/>
    <lineage>
        <taxon>Bacteria</taxon>
        <taxon>Bacillati</taxon>
        <taxon>Bacillota</taxon>
        <taxon>Clostridia</taxon>
        <taxon>Eubacteriales</taxon>
        <taxon>Anaerotalea</taxon>
    </lineage>
</organism>
<gene>
    <name evidence="2" type="ORF">GXN74_12265</name>
</gene>
<name>A0A7X5HXP2_9FIRM</name>
<dbReference type="Proteomes" id="UP000461585">
    <property type="component" value="Unassembled WGS sequence"/>
</dbReference>
<protein>
    <submittedName>
        <fullName evidence="2">Uncharacterized protein</fullName>
    </submittedName>
</protein>
<accession>A0A7X5HXP2</accession>
<reference evidence="2 3" key="1">
    <citation type="submission" date="2020-01" db="EMBL/GenBank/DDBJ databases">
        <title>Anaeroalcalibacter tamaniensis gen. nov., sp. nov., moderately halophilic strictly anaerobic fermenter bacterium from mud volcano of Taman peninsula.</title>
        <authorList>
            <person name="Frolova A."/>
            <person name="Merkel A.Y."/>
            <person name="Slobodkin A.I."/>
        </authorList>
    </citation>
    <scope>NUCLEOTIDE SEQUENCE [LARGE SCALE GENOMIC DNA]</scope>
    <source>
        <strain evidence="2 3">F-3ap</strain>
    </source>
</reference>